<feature type="compositionally biased region" description="Basic and acidic residues" evidence="1">
    <location>
        <begin position="542"/>
        <end position="551"/>
    </location>
</feature>
<dbReference type="PANTHER" id="PTHR31659:SF9">
    <property type="entry name" value="PROTEIN: UPF0503-LIKE PROTEIN, PUTATIVE (DUF740)-RELATED"/>
    <property type="match status" value="1"/>
</dbReference>
<comment type="caution">
    <text evidence="2">The sequence shown here is derived from an EMBL/GenBank/DDBJ whole genome shotgun (WGS) entry which is preliminary data.</text>
</comment>
<sequence length="592" mass="65330">DPTAAPPPLPAFQPPRSSFSCDRHPAEVFTGFCPSCLCERLTSLDNSSSNTPSSSRRPSSASAAAAAAAIKSLFAANSKGSNHFPAPPKLPRPAAFPPQLRRTKSFSASKNEILGLAPEPQRKSCDVRGRNTLCSLFSQDDKNPGSKHKKKPKAAEEEEEEEDYSVEPEIEETAVYSGDLNDVVCEEIKPLAAEEEEQPHLVPESFLKPLPPLTKLQIDDSNSQAKKNPGGGFWAAASVFSKKWQKWRQKQKLKKHNSGHKFTALPVEKTISHQFRETQSEIADYGFGRRSCDTDPRFSLDAARISIDDPRYSFEEPRASWDGYLLGRTSSRLLAAPMLSVMEDAPPPPPHHRPDMQIPVEEPPADAAGETTIPGGFPQTREYYSDSRRRRSFDRSSSIRKTAAAVIAEIDELKNSSNGGDYLHGAAAKTITFTEDASDFGRGVRRDSSSSSISRNGAAKAPKKSRRWRSWWIWGFIHRRHEEDEYDEDEKCCSSGSRGGNVVGRSYSESWQDFRAGGEHPRNGLSRSVSRSSSSVSFRNGNHHEINTSRGRPENGLLRFYLAPMKGSRRVNGNGGGGGSHSTIARSVLRLY</sequence>
<accession>S8CS40</accession>
<feature type="compositionally biased region" description="Low complexity" evidence="1">
    <location>
        <begin position="47"/>
        <end position="66"/>
    </location>
</feature>
<dbReference type="Proteomes" id="UP000015453">
    <property type="component" value="Unassembled WGS sequence"/>
</dbReference>
<feature type="region of interest" description="Disordered" evidence="1">
    <location>
        <begin position="368"/>
        <end position="389"/>
    </location>
</feature>
<evidence type="ECO:0000313" key="3">
    <source>
        <dbReference type="Proteomes" id="UP000015453"/>
    </source>
</evidence>
<name>S8CS40_9LAMI</name>
<feature type="compositionally biased region" description="Basic and acidic residues" evidence="1">
    <location>
        <begin position="120"/>
        <end position="129"/>
    </location>
</feature>
<feature type="compositionally biased region" description="Pro residues" evidence="1">
    <location>
        <begin position="85"/>
        <end position="96"/>
    </location>
</feature>
<evidence type="ECO:0000256" key="1">
    <source>
        <dbReference type="SAM" id="MobiDB-lite"/>
    </source>
</evidence>
<feature type="region of interest" description="Disordered" evidence="1">
    <location>
        <begin position="44"/>
        <end position="66"/>
    </location>
</feature>
<feature type="compositionally biased region" description="Low complexity" evidence="1">
    <location>
        <begin position="526"/>
        <end position="537"/>
    </location>
</feature>
<evidence type="ECO:0000313" key="2">
    <source>
        <dbReference type="EMBL" id="EPS70064.1"/>
    </source>
</evidence>
<feature type="compositionally biased region" description="Pro residues" evidence="1">
    <location>
        <begin position="1"/>
        <end position="13"/>
    </location>
</feature>
<protein>
    <submittedName>
        <fullName evidence="2">Uncharacterized protein</fullName>
    </submittedName>
</protein>
<organism evidence="2 3">
    <name type="scientific">Genlisea aurea</name>
    <dbReference type="NCBI Taxonomy" id="192259"/>
    <lineage>
        <taxon>Eukaryota</taxon>
        <taxon>Viridiplantae</taxon>
        <taxon>Streptophyta</taxon>
        <taxon>Embryophyta</taxon>
        <taxon>Tracheophyta</taxon>
        <taxon>Spermatophyta</taxon>
        <taxon>Magnoliopsida</taxon>
        <taxon>eudicotyledons</taxon>
        <taxon>Gunneridae</taxon>
        <taxon>Pentapetalae</taxon>
        <taxon>asterids</taxon>
        <taxon>lamiids</taxon>
        <taxon>Lamiales</taxon>
        <taxon>Lentibulariaceae</taxon>
        <taxon>Genlisea</taxon>
    </lineage>
</organism>
<dbReference type="Pfam" id="PF05340">
    <property type="entry name" value="DUF740"/>
    <property type="match status" value="1"/>
</dbReference>
<feature type="compositionally biased region" description="Low complexity" evidence="1">
    <location>
        <begin position="449"/>
        <end position="460"/>
    </location>
</feature>
<feature type="region of interest" description="Disordered" evidence="1">
    <location>
        <begin position="513"/>
        <end position="551"/>
    </location>
</feature>
<feature type="region of interest" description="Disordered" evidence="1">
    <location>
        <begin position="441"/>
        <end position="460"/>
    </location>
</feature>
<dbReference type="GO" id="GO:0005886">
    <property type="term" value="C:plasma membrane"/>
    <property type="evidence" value="ECO:0007669"/>
    <property type="project" value="TreeGrafter"/>
</dbReference>
<dbReference type="OrthoDB" id="758624at2759"/>
<dbReference type="PANTHER" id="PTHR31659">
    <property type="entry name" value="PROTEIN: UPF0503-LIKE PROTEIN, PUTATIVE (DUF740)-RELATED"/>
    <property type="match status" value="1"/>
</dbReference>
<dbReference type="InterPro" id="IPR008004">
    <property type="entry name" value="OCTOPUS-like"/>
</dbReference>
<gene>
    <name evidence="2" type="ORF">M569_04698</name>
</gene>
<feature type="compositionally biased region" description="Acidic residues" evidence="1">
    <location>
        <begin position="156"/>
        <end position="168"/>
    </location>
</feature>
<dbReference type="AlphaFoldDB" id="S8CS40"/>
<proteinExistence type="predicted"/>
<reference evidence="2 3" key="1">
    <citation type="journal article" date="2013" name="BMC Genomics">
        <title>The miniature genome of a carnivorous plant Genlisea aurea contains a low number of genes and short non-coding sequences.</title>
        <authorList>
            <person name="Leushkin E.V."/>
            <person name="Sutormin R.A."/>
            <person name="Nabieva E.R."/>
            <person name="Penin A.A."/>
            <person name="Kondrashov A.S."/>
            <person name="Logacheva M.D."/>
        </authorList>
    </citation>
    <scope>NUCLEOTIDE SEQUENCE [LARGE SCALE GENOMIC DNA]</scope>
</reference>
<dbReference type="EMBL" id="AUSU01001838">
    <property type="protein sequence ID" value="EPS70064.1"/>
    <property type="molecule type" value="Genomic_DNA"/>
</dbReference>
<feature type="region of interest" description="Disordered" evidence="1">
    <location>
        <begin position="78"/>
        <end position="168"/>
    </location>
</feature>
<feature type="non-terminal residue" evidence="2">
    <location>
        <position position="1"/>
    </location>
</feature>
<keyword evidence="3" id="KW-1185">Reference proteome</keyword>
<feature type="region of interest" description="Disordered" evidence="1">
    <location>
        <begin position="1"/>
        <end position="20"/>
    </location>
</feature>